<dbReference type="AlphaFoldDB" id="A0A0G1QY88"/>
<dbReference type="Proteomes" id="UP000034873">
    <property type="component" value="Unassembled WGS sequence"/>
</dbReference>
<feature type="compositionally biased region" description="Polar residues" evidence="1">
    <location>
        <begin position="1"/>
        <end position="13"/>
    </location>
</feature>
<accession>A0A0G1QY88</accession>
<reference evidence="2 3" key="1">
    <citation type="journal article" date="2015" name="Nature">
        <title>rRNA introns, odd ribosomes, and small enigmatic genomes across a large radiation of phyla.</title>
        <authorList>
            <person name="Brown C.T."/>
            <person name="Hug L.A."/>
            <person name="Thomas B.C."/>
            <person name="Sharon I."/>
            <person name="Castelle C.J."/>
            <person name="Singh A."/>
            <person name="Wilkins M.J."/>
            <person name="Williams K.H."/>
            <person name="Banfield J.F."/>
        </authorList>
    </citation>
    <scope>NUCLEOTIDE SEQUENCE [LARGE SCALE GENOMIC DNA]</scope>
</reference>
<organism evidence="2 3">
    <name type="scientific">candidate division WWE3 bacterium GW2011_GWC1_47_10</name>
    <dbReference type="NCBI Taxonomy" id="1619122"/>
    <lineage>
        <taxon>Bacteria</taxon>
        <taxon>Katanobacteria</taxon>
    </lineage>
</organism>
<protein>
    <submittedName>
        <fullName evidence="2">Uncharacterized protein</fullName>
    </submittedName>
</protein>
<dbReference type="EMBL" id="LCNH01000025">
    <property type="protein sequence ID" value="KKU49931.1"/>
    <property type="molecule type" value="Genomic_DNA"/>
</dbReference>
<gene>
    <name evidence="2" type="ORF">UX73_C0025G0005</name>
</gene>
<evidence type="ECO:0000313" key="2">
    <source>
        <dbReference type="EMBL" id="KKU49931.1"/>
    </source>
</evidence>
<evidence type="ECO:0000256" key="1">
    <source>
        <dbReference type="SAM" id="MobiDB-lite"/>
    </source>
</evidence>
<name>A0A0G1QY88_UNCKA</name>
<comment type="caution">
    <text evidence="2">The sequence shown here is derived from an EMBL/GenBank/DDBJ whole genome shotgun (WGS) entry which is preliminary data.</text>
</comment>
<feature type="region of interest" description="Disordered" evidence="1">
    <location>
        <begin position="1"/>
        <end position="33"/>
    </location>
</feature>
<sequence length="330" mass="36502">MDNMPTSEATSVEVNEPAIIKNPEARPSGERPEARIEFGDHAEAESLAVVEEAKSLAALIGHAETVGRLLNLTSIELQKNVRSPELLARANEMRTKGFAAMREIYEDFKERLLGIVTENLEPMGEGFLGETYQYYKTLEGGLPIEGIIPAEVLTALAKQYDPNNPERVLYVGNFLVVPPRHSQLHAAIGRVIQQKADAQQIARSFEAGGGMAKSPEMLTEAQMSVSRYGDGEKIRWYLSTEYTSGGSQSFDALKQTYLEMEEAKRLGDAAKAQRLEGLMMSTGWIIMNGLKSSLSESDRLKFRDITANDLFGIVSEEIRLESEEAGQIRV</sequence>
<proteinExistence type="predicted"/>
<feature type="compositionally biased region" description="Basic and acidic residues" evidence="1">
    <location>
        <begin position="23"/>
        <end position="33"/>
    </location>
</feature>
<dbReference type="STRING" id="1619122.UX73_C0025G0005"/>
<evidence type="ECO:0000313" key="3">
    <source>
        <dbReference type="Proteomes" id="UP000034873"/>
    </source>
</evidence>